<dbReference type="PANTHER" id="PTHR42749">
    <property type="entry name" value="CELL SHAPE-DETERMINING PROTEIN MREB"/>
    <property type="match status" value="1"/>
</dbReference>
<dbReference type="InterPro" id="IPR043129">
    <property type="entry name" value="ATPase_NBD"/>
</dbReference>
<proteinExistence type="predicted"/>
<gene>
    <name evidence="5" type="ORF">dnm_087180</name>
</gene>
<organism evidence="5 6">
    <name type="scientific">Desulfonema magnum</name>
    <dbReference type="NCBI Taxonomy" id="45655"/>
    <lineage>
        <taxon>Bacteria</taxon>
        <taxon>Pseudomonadati</taxon>
        <taxon>Thermodesulfobacteriota</taxon>
        <taxon>Desulfobacteria</taxon>
        <taxon>Desulfobacterales</taxon>
        <taxon>Desulfococcaceae</taxon>
        <taxon>Desulfonema</taxon>
    </lineage>
</organism>
<dbReference type="Proteomes" id="UP000663722">
    <property type="component" value="Chromosome"/>
</dbReference>
<evidence type="ECO:0000256" key="3">
    <source>
        <dbReference type="ARBA" id="ARBA00022741"/>
    </source>
</evidence>
<evidence type="ECO:0000256" key="2">
    <source>
        <dbReference type="ARBA" id="ARBA00022490"/>
    </source>
</evidence>
<dbReference type="SUPFAM" id="SSF53067">
    <property type="entry name" value="Actin-like ATPase domain"/>
    <property type="match status" value="2"/>
</dbReference>
<comment type="subcellular location">
    <subcellularLocation>
        <location evidence="1">Cytoplasm</location>
    </subcellularLocation>
</comment>
<evidence type="ECO:0000313" key="6">
    <source>
        <dbReference type="Proteomes" id="UP000663722"/>
    </source>
</evidence>
<dbReference type="Pfam" id="PF06723">
    <property type="entry name" value="MreB_Mbl"/>
    <property type="match status" value="1"/>
</dbReference>
<dbReference type="EMBL" id="CP061800">
    <property type="protein sequence ID" value="QTA92631.1"/>
    <property type="molecule type" value="Genomic_DNA"/>
</dbReference>
<evidence type="ECO:0000256" key="1">
    <source>
        <dbReference type="ARBA" id="ARBA00004496"/>
    </source>
</evidence>
<reference evidence="5" key="1">
    <citation type="journal article" date="2021" name="Microb. Physiol.">
        <title>Proteogenomic Insights into the Physiology of Marine, Sulfate-Reducing, Filamentous Desulfonema limicola and Desulfonema magnum.</title>
        <authorList>
            <person name="Schnaars V."/>
            <person name="Wohlbrand L."/>
            <person name="Scheve S."/>
            <person name="Hinrichs C."/>
            <person name="Reinhardt R."/>
            <person name="Rabus R."/>
        </authorList>
    </citation>
    <scope>NUCLEOTIDE SEQUENCE</scope>
    <source>
        <strain evidence="5">4be13</strain>
    </source>
</reference>
<protein>
    <submittedName>
        <fullName evidence="5">Cell shape-determining protein, MreB-like</fullName>
    </submittedName>
</protein>
<sequence>MSNIFYVGIDLGTSRTSIATSTGKRLSATTCVGYPKDIISKKRFGKAYLLGEEALDNRLGLNMVWPLAEGVIRADERATEATGLILRHIIAEALSDKQEADEIYAAIGVPAQASFNNKRAIIDITEDFIDKILIVSEPFAVAYSIDRFDETLIVDIGGGTTDLCRMHGAIPDEADQMTLKIAGNYLDDKITKAILEKFPDVQLTPRIIRRIKEKYGYVSDVSEPVKVPLTENGIPSEYDITEILRESCLKLTHPICEAIQKLVGTFDPDFQEKLRNNIIIAGGGSRLKGIDRAIEKSLQVYGGGNAATVQDAEYCGSIGALKMCMEMPEEYWEKI</sequence>
<keyword evidence="4" id="KW-0067">ATP-binding</keyword>
<dbReference type="GO" id="GO:0005737">
    <property type="term" value="C:cytoplasm"/>
    <property type="evidence" value="ECO:0007669"/>
    <property type="project" value="UniProtKB-SubCell"/>
</dbReference>
<dbReference type="CDD" id="cd24009">
    <property type="entry name" value="ASKHA_NBD_MamK"/>
    <property type="match status" value="1"/>
</dbReference>
<evidence type="ECO:0000313" key="5">
    <source>
        <dbReference type="EMBL" id="QTA92631.1"/>
    </source>
</evidence>
<dbReference type="KEGG" id="dmm:dnm_087180"/>
<dbReference type="AlphaFoldDB" id="A0A975BVP7"/>
<dbReference type="SMART" id="SM00268">
    <property type="entry name" value="ACTIN"/>
    <property type="match status" value="1"/>
</dbReference>
<accession>A0A975BVP7</accession>
<keyword evidence="2" id="KW-0963">Cytoplasm</keyword>
<dbReference type="InterPro" id="IPR004000">
    <property type="entry name" value="Actin"/>
</dbReference>
<keyword evidence="6" id="KW-1185">Reference proteome</keyword>
<dbReference type="Gene3D" id="3.30.420.40">
    <property type="match status" value="2"/>
</dbReference>
<evidence type="ECO:0000256" key="4">
    <source>
        <dbReference type="ARBA" id="ARBA00022840"/>
    </source>
</evidence>
<dbReference type="InterPro" id="IPR056546">
    <property type="entry name" value="MreB_MamK-like"/>
</dbReference>
<dbReference type="RefSeq" id="WP_207679916.1">
    <property type="nucleotide sequence ID" value="NZ_CP061800.1"/>
</dbReference>
<dbReference type="GO" id="GO:0005524">
    <property type="term" value="F:ATP binding"/>
    <property type="evidence" value="ECO:0007669"/>
    <property type="project" value="UniProtKB-KW"/>
</dbReference>
<keyword evidence="3" id="KW-0547">Nucleotide-binding</keyword>
<dbReference type="PANTHER" id="PTHR42749:SF1">
    <property type="entry name" value="CELL SHAPE-DETERMINING PROTEIN MREB"/>
    <property type="match status" value="1"/>
</dbReference>
<name>A0A975BVP7_9BACT</name>